<dbReference type="Pfam" id="PF00646">
    <property type="entry name" value="F-box"/>
    <property type="match status" value="1"/>
</dbReference>
<accession>A0A7N0RF30</accession>
<dbReference type="InterPro" id="IPR050796">
    <property type="entry name" value="SCF_F-box_component"/>
</dbReference>
<dbReference type="PANTHER" id="PTHR31672:SF13">
    <property type="entry name" value="F-BOX PROTEIN CPR30-LIKE"/>
    <property type="match status" value="1"/>
</dbReference>
<name>A0A7N0RF30_KALFE</name>
<evidence type="ECO:0000259" key="1">
    <source>
        <dbReference type="SMART" id="SM00256"/>
    </source>
</evidence>
<dbReference type="SMART" id="SM00256">
    <property type="entry name" value="FBOX"/>
    <property type="match status" value="1"/>
</dbReference>
<dbReference type="NCBIfam" id="TIGR01640">
    <property type="entry name" value="F_box_assoc_1"/>
    <property type="match status" value="1"/>
</dbReference>
<dbReference type="EnsemblPlants" id="Kaladp0008s0499.1.v1.1">
    <property type="protein sequence ID" value="Kaladp0008s0499.1.v1.1"/>
    <property type="gene ID" value="Kaladp0008s0499.v1.1"/>
</dbReference>
<evidence type="ECO:0000313" key="3">
    <source>
        <dbReference type="Proteomes" id="UP000594263"/>
    </source>
</evidence>
<dbReference type="Proteomes" id="UP000594263">
    <property type="component" value="Unplaced"/>
</dbReference>
<protein>
    <recommendedName>
        <fullName evidence="1">F-box domain-containing protein</fullName>
    </recommendedName>
</protein>
<feature type="domain" description="F-box" evidence="1">
    <location>
        <begin position="28"/>
        <end position="68"/>
    </location>
</feature>
<dbReference type="CDD" id="cd22157">
    <property type="entry name" value="F-box_AtFBW1-like"/>
    <property type="match status" value="1"/>
</dbReference>
<keyword evidence="3" id="KW-1185">Reference proteome</keyword>
<dbReference type="InterPro" id="IPR036047">
    <property type="entry name" value="F-box-like_dom_sf"/>
</dbReference>
<dbReference type="InterPro" id="IPR001810">
    <property type="entry name" value="F-box_dom"/>
</dbReference>
<dbReference type="Gramene" id="Kaladp0008s0499.1.v1.1">
    <property type="protein sequence ID" value="Kaladp0008s0499.1.v1.1"/>
    <property type="gene ID" value="Kaladp0008s0499.v1.1"/>
</dbReference>
<dbReference type="Pfam" id="PF07734">
    <property type="entry name" value="FBA_1"/>
    <property type="match status" value="1"/>
</dbReference>
<dbReference type="PANTHER" id="PTHR31672">
    <property type="entry name" value="BNACNNG10540D PROTEIN"/>
    <property type="match status" value="1"/>
</dbReference>
<evidence type="ECO:0000313" key="2">
    <source>
        <dbReference type="EnsemblPlants" id="Kaladp0008s0499.1.v1.1"/>
    </source>
</evidence>
<dbReference type="SUPFAM" id="SSF81383">
    <property type="entry name" value="F-box domain"/>
    <property type="match status" value="1"/>
</dbReference>
<sequence>MMITDKSKKIPKGMKHKTAAVSSAEPELCGDLIREILIKLPVKSLLRFKQVSKTWLHMITSNDFIYSHYSVAQNRQSGPSFFVVRHAVGSSRISSLIRTCIFFGHVEYKDDDFSYKVGIFSARRQKSVGVHRLHLYSSSSNSWKVILTPQESVVRCWMGDGVNLNGKYHILWMEKKEEDYHIMTFDYSIEVFGRIEVPDLPQTNRRRNLMYKSFLTLDDDTLLRLVITWKNEEVDHEEFLDLWTMRKYGAKESWSKDYTVGPISHNMRVVGYLKSAGGFLLKDFHNELYLYNCVSFAVERIPLHVAFDYGINLRLYERTTESLVPIKGTQTQT</sequence>
<dbReference type="AlphaFoldDB" id="A0A7N0RF30"/>
<organism evidence="2 3">
    <name type="scientific">Kalanchoe fedtschenkoi</name>
    <name type="common">Lavender scallops</name>
    <name type="synonym">South American air plant</name>
    <dbReference type="NCBI Taxonomy" id="63787"/>
    <lineage>
        <taxon>Eukaryota</taxon>
        <taxon>Viridiplantae</taxon>
        <taxon>Streptophyta</taxon>
        <taxon>Embryophyta</taxon>
        <taxon>Tracheophyta</taxon>
        <taxon>Spermatophyta</taxon>
        <taxon>Magnoliopsida</taxon>
        <taxon>eudicotyledons</taxon>
        <taxon>Gunneridae</taxon>
        <taxon>Pentapetalae</taxon>
        <taxon>Saxifragales</taxon>
        <taxon>Crassulaceae</taxon>
        <taxon>Kalanchoe</taxon>
    </lineage>
</organism>
<dbReference type="InterPro" id="IPR006527">
    <property type="entry name" value="F-box-assoc_dom_typ1"/>
</dbReference>
<reference evidence="2" key="1">
    <citation type="submission" date="2021-01" db="UniProtKB">
        <authorList>
            <consortium name="EnsemblPlants"/>
        </authorList>
    </citation>
    <scope>IDENTIFICATION</scope>
</reference>
<proteinExistence type="predicted"/>
<dbReference type="InterPro" id="IPR017451">
    <property type="entry name" value="F-box-assoc_interact_dom"/>
</dbReference>